<feature type="region of interest" description="Disordered" evidence="4">
    <location>
        <begin position="1"/>
        <end position="24"/>
    </location>
</feature>
<reference evidence="5 6" key="1">
    <citation type="submission" date="2023-12" db="EMBL/GenBank/DDBJ databases">
        <title>A high-quality genome assembly for Dillenia turbinata (Dilleniales).</title>
        <authorList>
            <person name="Chanderbali A."/>
        </authorList>
    </citation>
    <scope>NUCLEOTIDE SEQUENCE [LARGE SCALE GENOMIC DNA]</scope>
    <source>
        <strain evidence="5">LSX21</strain>
        <tissue evidence="5">Leaf</tissue>
    </source>
</reference>
<comment type="subcellular location">
    <subcellularLocation>
        <location evidence="1">Nucleus</location>
    </subcellularLocation>
</comment>
<dbReference type="GO" id="GO:0010112">
    <property type="term" value="P:regulation of systemic acquired resistance"/>
    <property type="evidence" value="ECO:0007669"/>
    <property type="project" value="InterPro"/>
</dbReference>
<feature type="region of interest" description="Disordered" evidence="4">
    <location>
        <begin position="43"/>
        <end position="65"/>
    </location>
</feature>
<dbReference type="AlphaFoldDB" id="A0AAN8W4E0"/>
<keyword evidence="6" id="KW-1185">Reference proteome</keyword>
<protein>
    <submittedName>
        <fullName evidence="5">NPR1/NH1-interacting protein</fullName>
    </submittedName>
</protein>
<evidence type="ECO:0000256" key="3">
    <source>
        <dbReference type="ARBA" id="ARBA00023242"/>
    </source>
</evidence>
<comment type="caution">
    <text evidence="5">The sequence shown here is derived from an EMBL/GenBank/DDBJ whole genome shotgun (WGS) entry which is preliminary data.</text>
</comment>
<gene>
    <name evidence="5" type="ORF">RJ641_030657</name>
</gene>
<name>A0AAN8W4E0_9MAGN</name>
<dbReference type="Proteomes" id="UP001370490">
    <property type="component" value="Unassembled WGS sequence"/>
</dbReference>
<dbReference type="Pfam" id="PF15699">
    <property type="entry name" value="NPR1_interact"/>
    <property type="match status" value="1"/>
</dbReference>
<dbReference type="PANTHER" id="PTHR33669:SF1">
    <property type="entry name" value="PROTEIN NIM1-INTERACTING 1"/>
    <property type="match status" value="1"/>
</dbReference>
<evidence type="ECO:0000256" key="4">
    <source>
        <dbReference type="SAM" id="MobiDB-lite"/>
    </source>
</evidence>
<keyword evidence="3" id="KW-0539">Nucleus</keyword>
<dbReference type="GO" id="GO:0005634">
    <property type="term" value="C:nucleus"/>
    <property type="evidence" value="ECO:0007669"/>
    <property type="project" value="UniProtKB-SubCell"/>
</dbReference>
<comment type="similarity">
    <text evidence="2">Belongs to the NPR1-interactor family.</text>
</comment>
<evidence type="ECO:0000256" key="1">
    <source>
        <dbReference type="ARBA" id="ARBA00004123"/>
    </source>
</evidence>
<organism evidence="5 6">
    <name type="scientific">Dillenia turbinata</name>
    <dbReference type="NCBI Taxonomy" id="194707"/>
    <lineage>
        <taxon>Eukaryota</taxon>
        <taxon>Viridiplantae</taxon>
        <taxon>Streptophyta</taxon>
        <taxon>Embryophyta</taxon>
        <taxon>Tracheophyta</taxon>
        <taxon>Spermatophyta</taxon>
        <taxon>Magnoliopsida</taxon>
        <taxon>eudicotyledons</taxon>
        <taxon>Gunneridae</taxon>
        <taxon>Pentapetalae</taxon>
        <taxon>Dilleniales</taxon>
        <taxon>Dilleniaceae</taxon>
        <taxon>Dillenia</taxon>
    </lineage>
</organism>
<dbReference type="InterPro" id="IPR031425">
    <property type="entry name" value="NPR1/NH1-interacting"/>
</dbReference>
<sequence length="164" mass="20224">MEREKREKNDCETTEQDDREEEEKMETFYAIIRSFQEARNRRKIELREMEEEERKKRRKRLKESETQTWVPSFKLEDFAEEIEFRRPPLVSSGTLCHSKKGNEKEEHITFAFGLLEWKLQKWEEKKLKRKNAAMKDDILVIFESMKLYNMPYNSRNHLYRECFT</sequence>
<dbReference type="PANTHER" id="PTHR33669">
    <property type="entry name" value="PROTEIN NEGATIVE REGULATOR OF RESISTANCE"/>
    <property type="match status" value="1"/>
</dbReference>
<proteinExistence type="inferred from homology"/>
<evidence type="ECO:0000313" key="6">
    <source>
        <dbReference type="Proteomes" id="UP001370490"/>
    </source>
</evidence>
<evidence type="ECO:0000256" key="2">
    <source>
        <dbReference type="ARBA" id="ARBA00009937"/>
    </source>
</evidence>
<accession>A0AAN8W4E0</accession>
<dbReference type="EMBL" id="JBAMMX010000005">
    <property type="protein sequence ID" value="KAK6941126.1"/>
    <property type="molecule type" value="Genomic_DNA"/>
</dbReference>
<feature type="compositionally biased region" description="Acidic residues" evidence="4">
    <location>
        <begin position="12"/>
        <end position="24"/>
    </location>
</feature>
<feature type="compositionally biased region" description="Basic and acidic residues" evidence="4">
    <location>
        <begin position="1"/>
        <end position="11"/>
    </location>
</feature>
<evidence type="ECO:0000313" key="5">
    <source>
        <dbReference type="EMBL" id="KAK6941126.1"/>
    </source>
</evidence>